<dbReference type="GeneID" id="92378167"/>
<dbReference type="SUPFAM" id="SSF57667">
    <property type="entry name" value="beta-beta-alpha zinc fingers"/>
    <property type="match status" value="1"/>
</dbReference>
<dbReference type="AlphaFoldDB" id="A0A1G4IJD1"/>
<organism evidence="5 6">
    <name type="scientific">Trypanosoma equiperdum</name>
    <dbReference type="NCBI Taxonomy" id="5694"/>
    <lineage>
        <taxon>Eukaryota</taxon>
        <taxon>Discoba</taxon>
        <taxon>Euglenozoa</taxon>
        <taxon>Kinetoplastea</taxon>
        <taxon>Metakinetoplastina</taxon>
        <taxon>Trypanosomatida</taxon>
        <taxon>Trypanosomatidae</taxon>
        <taxon>Trypanosoma</taxon>
    </lineage>
</organism>
<evidence type="ECO:0000256" key="3">
    <source>
        <dbReference type="ARBA" id="ARBA00022833"/>
    </source>
</evidence>
<evidence type="ECO:0000256" key="1">
    <source>
        <dbReference type="ARBA" id="ARBA00022723"/>
    </source>
</evidence>
<evidence type="ECO:0000259" key="4">
    <source>
        <dbReference type="SMART" id="SM00451"/>
    </source>
</evidence>
<proteinExistence type="predicted"/>
<dbReference type="GO" id="GO:0003676">
    <property type="term" value="F:nucleic acid binding"/>
    <property type="evidence" value="ECO:0007669"/>
    <property type="project" value="InterPro"/>
</dbReference>
<name>A0A1G4IJD1_TRYEQ</name>
<dbReference type="SMART" id="SM00451">
    <property type="entry name" value="ZnF_U1"/>
    <property type="match status" value="1"/>
</dbReference>
<gene>
    <name evidence="5" type="ORF">TEOVI_000422700</name>
</gene>
<dbReference type="RefSeq" id="XP_067083123.1">
    <property type="nucleotide sequence ID" value="XM_067227022.1"/>
</dbReference>
<dbReference type="InterPro" id="IPR036236">
    <property type="entry name" value="Znf_C2H2_sf"/>
</dbReference>
<sequence>MLQAQGSGRTTGAYYCPCCNIYCSDSRTAQQHLAGLSHKKKSGELAADRKRYKDDACLTPADVMALVERKRLELGAIPWSQLRVQEQEKMDVNTH</sequence>
<keyword evidence="1" id="KW-0479">Metal-binding</keyword>
<dbReference type="Pfam" id="PF12171">
    <property type="entry name" value="zf-C2H2_jaz"/>
    <property type="match status" value="1"/>
</dbReference>
<protein>
    <submittedName>
        <fullName evidence="5">Zinc-finger of C2H2 type/Zinc-finger double-stranded RNA-binding, putative</fullName>
    </submittedName>
</protein>
<dbReference type="GO" id="GO:0008270">
    <property type="term" value="F:zinc ion binding"/>
    <property type="evidence" value="ECO:0007669"/>
    <property type="project" value="UniProtKB-KW"/>
</dbReference>
<dbReference type="Gene3D" id="3.30.160.60">
    <property type="entry name" value="Classic Zinc Finger"/>
    <property type="match status" value="1"/>
</dbReference>
<feature type="domain" description="U1-type" evidence="4">
    <location>
        <begin position="11"/>
        <end position="45"/>
    </location>
</feature>
<dbReference type="InterPro" id="IPR022755">
    <property type="entry name" value="Znf_C2H2_jaz"/>
</dbReference>
<dbReference type="Proteomes" id="UP000195570">
    <property type="component" value="Unassembled WGS sequence"/>
</dbReference>
<reference evidence="5" key="1">
    <citation type="submission" date="2016-09" db="EMBL/GenBank/DDBJ databases">
        <authorList>
            <person name="Hebert L."/>
            <person name="Moumen B."/>
        </authorList>
    </citation>
    <scope>NUCLEOTIDE SEQUENCE [LARGE SCALE GENOMIC DNA]</scope>
    <source>
        <strain evidence="5">OVI</strain>
    </source>
</reference>
<comment type="caution">
    <text evidence="5">The sequence shown here is derived from an EMBL/GenBank/DDBJ whole genome shotgun (WGS) entry which is preliminary data.</text>
</comment>
<keyword evidence="2 5" id="KW-0863">Zinc-finger</keyword>
<dbReference type="EMBL" id="CZPT02001895">
    <property type="protein sequence ID" value="SCU72649.1"/>
    <property type="molecule type" value="Genomic_DNA"/>
</dbReference>
<keyword evidence="3" id="KW-0862">Zinc</keyword>
<evidence type="ECO:0000313" key="6">
    <source>
        <dbReference type="Proteomes" id="UP000195570"/>
    </source>
</evidence>
<evidence type="ECO:0000256" key="2">
    <source>
        <dbReference type="ARBA" id="ARBA00022771"/>
    </source>
</evidence>
<keyword evidence="6" id="KW-1185">Reference proteome</keyword>
<evidence type="ECO:0000313" key="5">
    <source>
        <dbReference type="EMBL" id="SCU72649.1"/>
    </source>
</evidence>
<accession>A0A1G4IJD1</accession>
<dbReference type="VEuPathDB" id="TriTrypDB:TEOVI_000422700"/>
<dbReference type="InterPro" id="IPR003604">
    <property type="entry name" value="Matrin/U1-like-C_Znf_C2H2"/>
</dbReference>